<dbReference type="Gene3D" id="1.10.10.10">
    <property type="entry name" value="Winged helix-like DNA-binding domain superfamily/Winged helix DNA-binding domain"/>
    <property type="match status" value="1"/>
</dbReference>
<dbReference type="InterPro" id="IPR036390">
    <property type="entry name" value="WH_DNA-bd_sf"/>
</dbReference>
<protein>
    <submittedName>
        <fullName evidence="5">DNA-binding MarR family transcriptional regulator</fullName>
    </submittedName>
</protein>
<comment type="caution">
    <text evidence="5">The sequence shown here is derived from an EMBL/GenBank/DDBJ whole genome shotgun (WGS) entry which is preliminary data.</text>
</comment>
<evidence type="ECO:0000256" key="2">
    <source>
        <dbReference type="ARBA" id="ARBA00023125"/>
    </source>
</evidence>
<keyword evidence="2 5" id="KW-0238">DNA-binding</keyword>
<evidence type="ECO:0000256" key="1">
    <source>
        <dbReference type="ARBA" id="ARBA00023015"/>
    </source>
</evidence>
<dbReference type="SMART" id="SM00347">
    <property type="entry name" value="HTH_MARR"/>
    <property type="match status" value="1"/>
</dbReference>
<sequence>MSEIPRDLPLDRVARIQAEWRRERPDVDPSPQGVIGRMHRITDYLRESIVEVYQRHGIGEGEFDVLATLRRAGEPFERAAGELADHTMVTSGGLTKRVDRLEKRGLVTRRVSELDGRARVVALTPAGRELVDRVFTEHMENEHRLLSVLNAADLASIEGVLTRWLAAVDEG</sequence>
<dbReference type="GO" id="GO:0003677">
    <property type="term" value="F:DNA binding"/>
    <property type="evidence" value="ECO:0007669"/>
    <property type="project" value="UniProtKB-KW"/>
</dbReference>
<reference evidence="5 6" key="1">
    <citation type="submission" date="2019-02" db="EMBL/GenBank/DDBJ databases">
        <title>Sequencing the genomes of 1000 actinobacteria strains.</title>
        <authorList>
            <person name="Klenk H.-P."/>
        </authorList>
    </citation>
    <scope>NUCLEOTIDE SEQUENCE [LARGE SCALE GENOMIC DNA]</scope>
    <source>
        <strain evidence="5 6">DSM 18319</strain>
    </source>
</reference>
<dbReference type="Pfam" id="PF12802">
    <property type="entry name" value="MarR_2"/>
    <property type="match status" value="1"/>
</dbReference>
<gene>
    <name evidence="5" type="ORF">EV379_2752</name>
</gene>
<evidence type="ECO:0000313" key="6">
    <source>
        <dbReference type="Proteomes" id="UP000291483"/>
    </source>
</evidence>
<dbReference type="InterPro" id="IPR000835">
    <property type="entry name" value="HTH_MarR-typ"/>
</dbReference>
<feature type="domain" description="HTH marR-type" evidence="4">
    <location>
        <begin position="31"/>
        <end position="166"/>
    </location>
</feature>
<dbReference type="PANTHER" id="PTHR42756:SF1">
    <property type="entry name" value="TRANSCRIPTIONAL REPRESSOR OF EMRAB OPERON"/>
    <property type="match status" value="1"/>
</dbReference>
<dbReference type="EMBL" id="SHLC01000001">
    <property type="protein sequence ID" value="RZU66396.1"/>
    <property type="molecule type" value="Genomic_DNA"/>
</dbReference>
<organism evidence="5 6">
    <name type="scientific">Microterricola gilva</name>
    <dbReference type="NCBI Taxonomy" id="393267"/>
    <lineage>
        <taxon>Bacteria</taxon>
        <taxon>Bacillati</taxon>
        <taxon>Actinomycetota</taxon>
        <taxon>Actinomycetes</taxon>
        <taxon>Micrococcales</taxon>
        <taxon>Microbacteriaceae</taxon>
        <taxon>Microterricola</taxon>
    </lineage>
</organism>
<dbReference type="SUPFAM" id="SSF46785">
    <property type="entry name" value="Winged helix' DNA-binding domain"/>
    <property type="match status" value="1"/>
</dbReference>
<dbReference type="InterPro" id="IPR036388">
    <property type="entry name" value="WH-like_DNA-bd_sf"/>
</dbReference>
<dbReference type="PANTHER" id="PTHR42756">
    <property type="entry name" value="TRANSCRIPTIONAL REGULATOR, MARR"/>
    <property type="match status" value="1"/>
</dbReference>
<dbReference type="PROSITE" id="PS50995">
    <property type="entry name" value="HTH_MARR_2"/>
    <property type="match status" value="1"/>
</dbReference>
<proteinExistence type="predicted"/>
<keyword evidence="1" id="KW-0805">Transcription regulation</keyword>
<dbReference type="GO" id="GO:0003700">
    <property type="term" value="F:DNA-binding transcription factor activity"/>
    <property type="evidence" value="ECO:0007669"/>
    <property type="project" value="InterPro"/>
</dbReference>
<evidence type="ECO:0000313" key="5">
    <source>
        <dbReference type="EMBL" id="RZU66396.1"/>
    </source>
</evidence>
<keyword evidence="3" id="KW-0804">Transcription</keyword>
<evidence type="ECO:0000256" key="3">
    <source>
        <dbReference type="ARBA" id="ARBA00023163"/>
    </source>
</evidence>
<keyword evidence="6" id="KW-1185">Reference proteome</keyword>
<dbReference type="AlphaFoldDB" id="A0A4V2GB13"/>
<dbReference type="Proteomes" id="UP000291483">
    <property type="component" value="Unassembled WGS sequence"/>
</dbReference>
<dbReference type="PRINTS" id="PR00598">
    <property type="entry name" value="HTHMARR"/>
</dbReference>
<dbReference type="OrthoDB" id="3237509at2"/>
<name>A0A4V2GB13_9MICO</name>
<evidence type="ECO:0000259" key="4">
    <source>
        <dbReference type="PROSITE" id="PS50995"/>
    </source>
</evidence>
<accession>A0A4V2GB13</accession>
<dbReference type="RefSeq" id="WP_130506601.1">
    <property type="nucleotide sequence ID" value="NZ_SHLC01000001.1"/>
</dbReference>